<evidence type="ECO:0000313" key="3">
    <source>
        <dbReference type="Proteomes" id="UP000810292"/>
    </source>
</evidence>
<evidence type="ECO:0000256" key="1">
    <source>
        <dbReference type="SAM" id="Phobius"/>
    </source>
</evidence>
<gene>
    <name evidence="2" type="ORF">IAA72_08875</name>
</gene>
<evidence type="ECO:0000313" key="2">
    <source>
        <dbReference type="EMBL" id="MBO8469881.1"/>
    </source>
</evidence>
<sequence>MRRILAALLIFLLVIAPLSADKIEYEYEPYEEDEFPIWSHELRRAESIFFGSLVITFPVAMGVYSLASSLGMPTPNDDATKVLHQALIAGGLSLIIAGTDWLIGYLSDDTASQ</sequence>
<dbReference type="Proteomes" id="UP000810292">
    <property type="component" value="Unassembled WGS sequence"/>
</dbReference>
<keyword evidence="1" id="KW-1133">Transmembrane helix</keyword>
<dbReference type="AlphaFoldDB" id="A0A9D9ICU3"/>
<feature type="transmembrane region" description="Helical" evidence="1">
    <location>
        <begin position="82"/>
        <end position="103"/>
    </location>
</feature>
<comment type="caution">
    <text evidence="2">The sequence shown here is derived from an EMBL/GenBank/DDBJ whole genome shotgun (WGS) entry which is preliminary data.</text>
</comment>
<protein>
    <submittedName>
        <fullName evidence="2">Uncharacterized protein</fullName>
    </submittedName>
</protein>
<keyword evidence="1" id="KW-0812">Transmembrane</keyword>
<feature type="transmembrane region" description="Helical" evidence="1">
    <location>
        <begin position="48"/>
        <end position="70"/>
    </location>
</feature>
<reference evidence="2" key="1">
    <citation type="submission" date="2020-10" db="EMBL/GenBank/DDBJ databases">
        <authorList>
            <person name="Gilroy R."/>
        </authorList>
    </citation>
    <scope>NUCLEOTIDE SEQUENCE</scope>
    <source>
        <strain evidence="2">14700</strain>
    </source>
</reference>
<dbReference type="EMBL" id="JADIMF010000147">
    <property type="protein sequence ID" value="MBO8469881.1"/>
    <property type="molecule type" value="Genomic_DNA"/>
</dbReference>
<reference evidence="2" key="2">
    <citation type="journal article" date="2021" name="PeerJ">
        <title>Extensive microbial diversity within the chicken gut microbiome revealed by metagenomics and culture.</title>
        <authorList>
            <person name="Gilroy R."/>
            <person name="Ravi A."/>
            <person name="Getino M."/>
            <person name="Pursley I."/>
            <person name="Horton D.L."/>
            <person name="Alikhan N.F."/>
            <person name="Baker D."/>
            <person name="Gharbi K."/>
            <person name="Hall N."/>
            <person name="Watson M."/>
            <person name="Adriaenssens E.M."/>
            <person name="Foster-Nyarko E."/>
            <person name="Jarju S."/>
            <person name="Secka A."/>
            <person name="Antonio M."/>
            <person name="Oren A."/>
            <person name="Chaudhuri R.R."/>
            <person name="La Ragione R."/>
            <person name="Hildebrand F."/>
            <person name="Pallen M.J."/>
        </authorList>
    </citation>
    <scope>NUCLEOTIDE SEQUENCE</scope>
    <source>
        <strain evidence="2">14700</strain>
    </source>
</reference>
<proteinExistence type="predicted"/>
<name>A0A9D9ICU3_9SPIO</name>
<keyword evidence="1" id="KW-0472">Membrane</keyword>
<organism evidence="2 3">
    <name type="scientific">Candidatus Ornithospirochaeta stercoravium</name>
    <dbReference type="NCBI Taxonomy" id="2840897"/>
    <lineage>
        <taxon>Bacteria</taxon>
        <taxon>Pseudomonadati</taxon>
        <taxon>Spirochaetota</taxon>
        <taxon>Spirochaetia</taxon>
        <taxon>Spirochaetales</taxon>
        <taxon>Spirochaetaceae</taxon>
        <taxon>Spirochaetaceae incertae sedis</taxon>
        <taxon>Candidatus Ornithospirochaeta</taxon>
    </lineage>
</organism>
<accession>A0A9D9ICU3</accession>